<keyword evidence="2" id="KW-0687">Ribonucleoprotein</keyword>
<dbReference type="EMBL" id="CASHTH010000633">
    <property type="protein sequence ID" value="CAI8005745.1"/>
    <property type="molecule type" value="Genomic_DNA"/>
</dbReference>
<accession>A0AA35R6M4</accession>
<dbReference type="Gene3D" id="4.10.640.10">
    <property type="entry name" value="Ribosomal protein S18"/>
    <property type="match status" value="1"/>
</dbReference>
<keyword evidence="4" id="KW-1185">Reference proteome</keyword>
<evidence type="ECO:0000256" key="2">
    <source>
        <dbReference type="ARBA" id="ARBA00023274"/>
    </source>
</evidence>
<evidence type="ECO:0000313" key="4">
    <source>
        <dbReference type="Proteomes" id="UP001174909"/>
    </source>
</evidence>
<organism evidence="3 4">
    <name type="scientific">Geodia barretti</name>
    <name type="common">Barrett's horny sponge</name>
    <dbReference type="NCBI Taxonomy" id="519541"/>
    <lineage>
        <taxon>Eukaryota</taxon>
        <taxon>Metazoa</taxon>
        <taxon>Porifera</taxon>
        <taxon>Demospongiae</taxon>
        <taxon>Heteroscleromorpha</taxon>
        <taxon>Tetractinellida</taxon>
        <taxon>Astrophorina</taxon>
        <taxon>Geodiidae</taxon>
        <taxon>Geodia</taxon>
    </lineage>
</organism>
<dbReference type="GO" id="GO:0003735">
    <property type="term" value="F:structural constituent of ribosome"/>
    <property type="evidence" value="ECO:0007669"/>
    <property type="project" value="InterPro"/>
</dbReference>
<name>A0AA35R6M4_GEOBA</name>
<dbReference type="Proteomes" id="UP001174909">
    <property type="component" value="Unassembled WGS sequence"/>
</dbReference>
<sequence>MASARILSVSEKWCLWRVQPVRYAHNPANVQRFERVPQSLVPRPPVEIVRGGVCAVADVLTILATETCCYSGSSSLPSLCLIIGRRQTGICQKMQNRITSAIRRSRQMGLLPNSTSSKPHTES</sequence>
<evidence type="ECO:0000256" key="1">
    <source>
        <dbReference type="ARBA" id="ARBA00022980"/>
    </source>
</evidence>
<dbReference type="GO" id="GO:0006412">
    <property type="term" value="P:translation"/>
    <property type="evidence" value="ECO:0007669"/>
    <property type="project" value="InterPro"/>
</dbReference>
<protein>
    <submittedName>
        <fullName evidence="3">Uncharacterized protein</fullName>
    </submittedName>
</protein>
<comment type="caution">
    <text evidence="3">The sequence shown here is derived from an EMBL/GenBank/DDBJ whole genome shotgun (WGS) entry which is preliminary data.</text>
</comment>
<evidence type="ECO:0000313" key="3">
    <source>
        <dbReference type="EMBL" id="CAI8005745.1"/>
    </source>
</evidence>
<dbReference type="GO" id="GO:1990904">
    <property type="term" value="C:ribonucleoprotein complex"/>
    <property type="evidence" value="ECO:0007669"/>
    <property type="project" value="UniProtKB-KW"/>
</dbReference>
<keyword evidence="1" id="KW-0689">Ribosomal protein</keyword>
<gene>
    <name evidence="3" type="ORF">GBAR_LOCUS4380</name>
</gene>
<proteinExistence type="predicted"/>
<dbReference type="InterPro" id="IPR036870">
    <property type="entry name" value="Ribosomal_bS18_sf"/>
</dbReference>
<dbReference type="Pfam" id="PF01084">
    <property type="entry name" value="Ribosomal_S18"/>
    <property type="match status" value="1"/>
</dbReference>
<dbReference type="SUPFAM" id="SSF46911">
    <property type="entry name" value="Ribosomal protein S18"/>
    <property type="match status" value="1"/>
</dbReference>
<dbReference type="GO" id="GO:0005840">
    <property type="term" value="C:ribosome"/>
    <property type="evidence" value="ECO:0007669"/>
    <property type="project" value="UniProtKB-KW"/>
</dbReference>
<reference evidence="3" key="1">
    <citation type="submission" date="2023-03" db="EMBL/GenBank/DDBJ databases">
        <authorList>
            <person name="Steffen K."/>
            <person name="Cardenas P."/>
        </authorList>
    </citation>
    <scope>NUCLEOTIDE SEQUENCE</scope>
</reference>
<dbReference type="InterPro" id="IPR001648">
    <property type="entry name" value="Ribosomal_bS18"/>
</dbReference>
<dbReference type="AlphaFoldDB" id="A0AA35R6M4"/>